<name>A0A7S1APZ9_NOCSC</name>
<gene>
    <name evidence="1" type="ORF">NSCI0253_LOCUS35928</name>
</gene>
<sequence length="188" mass="20456">MPAWGRKRLRSVVVDGEVVIDDSDVEIVGRSPPMSFDTTENPLRVRAALRLSEALGGHGNLSQALVDAFMAAAGSDASKLLRSFISAVKSNGPFRESVLQGGIAGAALLVTQDPQEWASDETKARREAWREEVMAEVAQDSREVRKCPECGGKAKFETGHVPGFKLTKIYEHYHCMEASCGKVSHITE</sequence>
<proteinExistence type="predicted"/>
<organism evidence="1">
    <name type="scientific">Noctiluca scintillans</name>
    <name type="common">Sea sparkle</name>
    <name type="synonym">Red tide dinoflagellate</name>
    <dbReference type="NCBI Taxonomy" id="2966"/>
    <lineage>
        <taxon>Eukaryota</taxon>
        <taxon>Sar</taxon>
        <taxon>Alveolata</taxon>
        <taxon>Dinophyceae</taxon>
        <taxon>Noctilucales</taxon>
        <taxon>Noctilucaceae</taxon>
        <taxon>Noctiluca</taxon>
    </lineage>
</organism>
<protein>
    <submittedName>
        <fullName evidence="1">Uncharacterized protein</fullName>
    </submittedName>
</protein>
<reference evidence="1" key="1">
    <citation type="submission" date="2021-01" db="EMBL/GenBank/DDBJ databases">
        <authorList>
            <person name="Corre E."/>
            <person name="Pelletier E."/>
            <person name="Niang G."/>
            <person name="Scheremetjew M."/>
            <person name="Finn R."/>
            <person name="Kale V."/>
            <person name="Holt S."/>
            <person name="Cochrane G."/>
            <person name="Meng A."/>
            <person name="Brown T."/>
            <person name="Cohen L."/>
        </authorList>
    </citation>
    <scope>NUCLEOTIDE SEQUENCE</scope>
</reference>
<evidence type="ECO:0000313" key="1">
    <source>
        <dbReference type="EMBL" id="CAD8861573.1"/>
    </source>
</evidence>
<accession>A0A7S1APZ9</accession>
<dbReference type="EMBL" id="HBFQ01050370">
    <property type="protein sequence ID" value="CAD8861573.1"/>
    <property type="molecule type" value="Transcribed_RNA"/>
</dbReference>
<dbReference type="AlphaFoldDB" id="A0A7S1APZ9"/>